<dbReference type="InterPro" id="IPR011495">
    <property type="entry name" value="Sig_transdc_His_kin_sub2_dim/P"/>
</dbReference>
<feature type="domain" description="PAS" evidence="7">
    <location>
        <begin position="129"/>
        <end position="186"/>
    </location>
</feature>
<dbReference type="SUPFAM" id="SSF55785">
    <property type="entry name" value="PYP-like sensor domain (PAS domain)"/>
    <property type="match status" value="9"/>
</dbReference>
<keyword evidence="5" id="KW-0418">Kinase</keyword>
<dbReference type="Pfam" id="PF02518">
    <property type="entry name" value="HATPase_c"/>
    <property type="match status" value="1"/>
</dbReference>
<feature type="domain" description="PAS" evidence="7">
    <location>
        <begin position="774"/>
        <end position="811"/>
    </location>
</feature>
<keyword evidence="3" id="KW-0597">Phosphoprotein</keyword>
<evidence type="ECO:0000313" key="9">
    <source>
        <dbReference type="EMBL" id="APG28365.1"/>
    </source>
</evidence>
<dbReference type="STRING" id="1842532.A7E78_11195"/>
<sequence length="1340" mass="151382">MEVAAPSQGTEQHYHKIYEDAPVGIFRSSLGGKLLGVNSACARMHKYASPQEMIAEVNRTGIAKALYAHDGRREELLHRVLHSRDWQICEESFFCKDGSIIDTLFHLRAVRDAEGRPFELEGFVEDITERKRTERALEFTQFAIKNAADQVLWVDNQGRFVYVNDAACYSLGCSQIELTGMSVFDIDPDCSPEVFRQRWQEIKRHCSATFERRHQTRDGHIFPVEIRANYLVYEGQEYLCLFATDISERKRAERALKFTQFAIDKSKDMAFWVTDDGHFFYVNDATCRTLGYSQEELLQMSISDIDPVFTAEVLVEHWRELKEKGSLTLETLHRAKGGRTYPVEVRANYLEVDGKGYNCAFVVDISERKEQEQLLRLTQFAIDNTVDQAFWLTPKGRIIYVNEAACAALGYSREELIGMSIPDIDPDFGFEGLAEGWETLKAKGSISLEGRHKAKDGRIYPVEIRSNYVNFDGKEYSCSFATDISERKANEEKLRSANDLLRAIIEAAPTAIVGLDLGGKVCHVWNPAAEKMLGWSADEIMGHPLPSVPEADQVEFRRLREWVESGQSLDGVEVCRQRKDGTPIDYSIYASPLKDGGGGIIGNIAVLLDITERKEKEQALHLTQFAIDNTIDQAFWRTPDGRIIYVNEAASAALGYTRDELMGMTIPDIDPDFSLERLSAAWETLKAEGSLHFESRHRAKDGRIYPVEVRTNYVNCDGNEFSCSFVTDISERKATEQALRQASLIVENSPAVLFRWRNAEGWPVEMVTGNVTQFGYSQEELLSGSVPFVDLVHPEDLDRVAAEVQEYIASGEDRFGQEYRIVTKQGEVRWIDDRTVAERDAEGRVTHLQGVVMDISDRKRAEEALRESERRYRSIVEHAPFGITHSTNDGKLLNVNPALASILKYDSAQELMETINRSSIQEELFPEPSEREPLVGKILNTESWTVYNNRLLCKDGSMVTCRVHSRRIMDEDGQARGFESYQENITDQLAAEEALRESEEKFRVLAETSPVAICTYNGEHISYANPAMERLFGYSAEELCRMHFWDWAHADFKELIRSRGLDRMDGEAVPGQYEAKYVTKQGEELYILVSAGVMKNQTNVAGVASFLDITERKRTEGVIRASLEEKEVLLREIHHRVKNNLQVVSSLLYLQSQKLSDPELQSHFLESQSRICSMALAHELLYQSKSLAEISLKDYVESLVSQLRQVFQGPEQQIECRSVIGDISLDIAQVIPCGLLITELLSNAYKHAFTDGSNGTIIVSMMKSGRQLSLSVADDGVGLPADLDCRHTATLGLQLVTALTNQLNGTLEVKRDGGTLFRVTFASEVASAQQRTHQDSERLV</sequence>
<feature type="domain" description="PAC" evidence="8">
    <location>
        <begin position="815"/>
        <end position="867"/>
    </location>
</feature>
<dbReference type="PANTHER" id="PTHR43304">
    <property type="entry name" value="PHYTOCHROME-LIKE PROTEIN CPH1"/>
    <property type="match status" value="1"/>
</dbReference>
<gene>
    <name evidence="9" type="ORF">A7E78_11195</name>
</gene>
<feature type="domain" description="PAC" evidence="8">
    <location>
        <begin position="1071"/>
        <end position="1121"/>
    </location>
</feature>
<keyword evidence="4" id="KW-0808">Transferase</keyword>
<dbReference type="GO" id="GO:0006355">
    <property type="term" value="P:regulation of DNA-templated transcription"/>
    <property type="evidence" value="ECO:0007669"/>
    <property type="project" value="InterPro"/>
</dbReference>
<feature type="domain" description="PAS" evidence="7">
    <location>
        <begin position="255"/>
        <end position="298"/>
    </location>
</feature>
<evidence type="ECO:0000256" key="3">
    <source>
        <dbReference type="ARBA" id="ARBA00022553"/>
    </source>
</evidence>
<dbReference type="Pfam" id="PF08447">
    <property type="entry name" value="PAS_3"/>
    <property type="match status" value="1"/>
</dbReference>
<dbReference type="InterPro" id="IPR000014">
    <property type="entry name" value="PAS"/>
</dbReference>
<dbReference type="InterPro" id="IPR003594">
    <property type="entry name" value="HATPase_dom"/>
</dbReference>
<dbReference type="PROSITE" id="PS50112">
    <property type="entry name" value="PAS"/>
    <property type="match status" value="7"/>
</dbReference>
<dbReference type="Pfam" id="PF13426">
    <property type="entry name" value="PAS_9"/>
    <property type="match status" value="5"/>
</dbReference>
<evidence type="ECO:0000259" key="6">
    <source>
        <dbReference type="PROSITE" id="PS50109"/>
    </source>
</evidence>
<dbReference type="PANTHER" id="PTHR43304:SF1">
    <property type="entry name" value="PAC DOMAIN-CONTAINING PROTEIN"/>
    <property type="match status" value="1"/>
</dbReference>
<dbReference type="Pfam" id="PF07568">
    <property type="entry name" value="HisKA_2"/>
    <property type="match status" value="1"/>
</dbReference>
<accession>A0A1L3GR30</accession>
<dbReference type="InterPro" id="IPR036890">
    <property type="entry name" value="HATPase_C_sf"/>
</dbReference>
<dbReference type="NCBIfam" id="TIGR00229">
    <property type="entry name" value="sensory_box"/>
    <property type="match status" value="9"/>
</dbReference>
<dbReference type="SMART" id="SM00086">
    <property type="entry name" value="PAC"/>
    <property type="match status" value="9"/>
</dbReference>
<evidence type="ECO:0000259" key="7">
    <source>
        <dbReference type="PROSITE" id="PS50112"/>
    </source>
</evidence>
<feature type="domain" description="PAC" evidence="8">
    <location>
        <begin position="208"/>
        <end position="258"/>
    </location>
</feature>
<dbReference type="InterPro" id="IPR001610">
    <property type="entry name" value="PAC"/>
</dbReference>
<evidence type="ECO:0000256" key="1">
    <source>
        <dbReference type="ARBA" id="ARBA00000085"/>
    </source>
</evidence>
<feature type="domain" description="PAS" evidence="7">
    <location>
        <begin position="381"/>
        <end position="427"/>
    </location>
</feature>
<feature type="domain" description="Histidine kinase" evidence="6">
    <location>
        <begin position="1132"/>
        <end position="1325"/>
    </location>
</feature>
<dbReference type="SMART" id="SM00091">
    <property type="entry name" value="PAS"/>
    <property type="match status" value="9"/>
</dbReference>
<proteinExistence type="predicted"/>
<dbReference type="KEGG" id="pef:A7E78_11195"/>
<dbReference type="Proteomes" id="UP000182517">
    <property type="component" value="Chromosome"/>
</dbReference>
<dbReference type="SUPFAM" id="SSF55874">
    <property type="entry name" value="ATPase domain of HSP90 chaperone/DNA topoisomerase II/histidine kinase"/>
    <property type="match status" value="1"/>
</dbReference>
<dbReference type="EMBL" id="CP015519">
    <property type="protein sequence ID" value="APG28365.1"/>
    <property type="molecule type" value="Genomic_DNA"/>
</dbReference>
<reference evidence="9 10" key="1">
    <citation type="journal article" date="2017" name="Genome Announc.">
        <title>Complete Genome Sequences of Two Acetylene-Fermenting Pelobacter acetylenicus Strains.</title>
        <authorList>
            <person name="Sutton J.M."/>
            <person name="Baesman S.M."/>
            <person name="Fierst J.L."/>
            <person name="Poret-Peterson A.T."/>
            <person name="Oremland R.S."/>
            <person name="Dunlap D.S."/>
            <person name="Akob D.M."/>
        </authorList>
    </citation>
    <scope>NUCLEOTIDE SEQUENCE [LARGE SCALE GENOMIC DNA]</scope>
    <source>
        <strain evidence="9 10">SFB93</strain>
    </source>
</reference>
<dbReference type="InterPro" id="IPR013655">
    <property type="entry name" value="PAS_fold_3"/>
</dbReference>
<dbReference type="InterPro" id="IPR052162">
    <property type="entry name" value="Sensor_kinase/Photoreceptor"/>
</dbReference>
<feature type="domain" description="PAS" evidence="7">
    <location>
        <begin position="497"/>
        <end position="542"/>
    </location>
</feature>
<dbReference type="InterPro" id="IPR005467">
    <property type="entry name" value="His_kinase_dom"/>
</dbReference>
<dbReference type="InterPro" id="IPR035965">
    <property type="entry name" value="PAS-like_dom_sf"/>
</dbReference>
<dbReference type="CDD" id="cd00130">
    <property type="entry name" value="PAS"/>
    <property type="match status" value="9"/>
</dbReference>
<dbReference type="Pfam" id="PF00989">
    <property type="entry name" value="PAS"/>
    <property type="match status" value="3"/>
</dbReference>
<dbReference type="Gene3D" id="3.30.450.20">
    <property type="entry name" value="PAS domain"/>
    <property type="match status" value="9"/>
</dbReference>
<evidence type="ECO:0000256" key="2">
    <source>
        <dbReference type="ARBA" id="ARBA00012438"/>
    </source>
</evidence>
<dbReference type="InterPro" id="IPR013767">
    <property type="entry name" value="PAS_fold"/>
</dbReference>
<organism evidence="9 10">
    <name type="scientific">Syntrophotalea acetylenivorans</name>
    <dbReference type="NCBI Taxonomy" id="1842532"/>
    <lineage>
        <taxon>Bacteria</taxon>
        <taxon>Pseudomonadati</taxon>
        <taxon>Thermodesulfobacteriota</taxon>
        <taxon>Desulfuromonadia</taxon>
        <taxon>Desulfuromonadales</taxon>
        <taxon>Syntrophotaleaceae</taxon>
        <taxon>Syntrophotalea</taxon>
    </lineage>
</organism>
<dbReference type="PROSITE" id="PS50109">
    <property type="entry name" value="HIS_KIN"/>
    <property type="match status" value="1"/>
</dbReference>
<feature type="domain" description="PAS" evidence="7">
    <location>
        <begin position="998"/>
        <end position="1039"/>
    </location>
</feature>
<evidence type="ECO:0000313" key="10">
    <source>
        <dbReference type="Proteomes" id="UP000182517"/>
    </source>
</evidence>
<dbReference type="GO" id="GO:0004673">
    <property type="term" value="F:protein histidine kinase activity"/>
    <property type="evidence" value="ECO:0007669"/>
    <property type="project" value="UniProtKB-EC"/>
</dbReference>
<feature type="domain" description="PAC" evidence="8">
    <location>
        <begin position="945"/>
        <end position="997"/>
    </location>
</feature>
<feature type="domain" description="PAS" evidence="7">
    <location>
        <begin position="626"/>
        <end position="663"/>
    </location>
</feature>
<keyword evidence="10" id="KW-1185">Reference proteome</keyword>
<dbReference type="InterPro" id="IPR000700">
    <property type="entry name" value="PAS-assoc_C"/>
</dbReference>
<protein>
    <recommendedName>
        <fullName evidence="2">histidine kinase</fullName>
        <ecNumber evidence="2">2.7.13.3</ecNumber>
    </recommendedName>
</protein>
<comment type="catalytic activity">
    <reaction evidence="1">
        <text>ATP + protein L-histidine = ADP + protein N-phospho-L-histidine.</text>
        <dbReference type="EC" id="2.7.13.3"/>
    </reaction>
</comment>
<feature type="domain" description="PAC" evidence="8">
    <location>
        <begin position="570"/>
        <end position="622"/>
    </location>
</feature>
<evidence type="ECO:0000256" key="5">
    <source>
        <dbReference type="ARBA" id="ARBA00022777"/>
    </source>
</evidence>
<name>A0A1L3GR30_9BACT</name>
<dbReference type="Gene3D" id="3.30.565.10">
    <property type="entry name" value="Histidine kinase-like ATPase, C-terminal domain"/>
    <property type="match status" value="1"/>
</dbReference>
<dbReference type="EC" id="2.7.13.3" evidence="2"/>
<feature type="domain" description="PAC" evidence="8">
    <location>
        <begin position="82"/>
        <end position="139"/>
    </location>
</feature>
<dbReference type="SMART" id="SM00387">
    <property type="entry name" value="HATPase_c"/>
    <property type="match status" value="1"/>
</dbReference>
<evidence type="ECO:0000259" key="8">
    <source>
        <dbReference type="PROSITE" id="PS50113"/>
    </source>
</evidence>
<dbReference type="PROSITE" id="PS50113">
    <property type="entry name" value="PAC"/>
    <property type="match status" value="6"/>
</dbReference>
<dbReference type="OrthoDB" id="5342753at2"/>
<evidence type="ECO:0000256" key="4">
    <source>
        <dbReference type="ARBA" id="ARBA00022679"/>
    </source>
</evidence>